<accession>A0A318KE03</accession>
<dbReference type="Proteomes" id="UP000247569">
    <property type="component" value="Unassembled WGS sequence"/>
</dbReference>
<evidence type="ECO:0000313" key="2">
    <source>
        <dbReference type="Proteomes" id="UP000247569"/>
    </source>
</evidence>
<reference evidence="1 2" key="1">
    <citation type="submission" date="2018-05" db="EMBL/GenBank/DDBJ databases">
        <title>Genomic Encyclopedia of Type Strains, Phase IV (KMG-IV): sequencing the most valuable type-strain genomes for metagenomic binning, comparative biology and taxonomic classification.</title>
        <authorList>
            <person name="Goeker M."/>
        </authorList>
    </citation>
    <scope>NUCLEOTIDE SEQUENCE [LARGE SCALE GENOMIC DNA]</scope>
    <source>
        <strain evidence="1 2">DSM 44704</strain>
    </source>
</reference>
<dbReference type="AlphaFoldDB" id="A0A318KE03"/>
<comment type="caution">
    <text evidence="1">The sequence shown here is derived from an EMBL/GenBank/DDBJ whole genome shotgun (WGS) entry which is preliminary data.</text>
</comment>
<organism evidence="1 2">
    <name type="scientific">Nocardia tenerifensis</name>
    <dbReference type="NCBI Taxonomy" id="228006"/>
    <lineage>
        <taxon>Bacteria</taxon>
        <taxon>Bacillati</taxon>
        <taxon>Actinomycetota</taxon>
        <taxon>Actinomycetes</taxon>
        <taxon>Mycobacteriales</taxon>
        <taxon>Nocardiaceae</taxon>
        <taxon>Nocardia</taxon>
    </lineage>
</organism>
<name>A0A318KE03_9NOCA</name>
<proteinExistence type="predicted"/>
<keyword evidence="2" id="KW-1185">Reference proteome</keyword>
<gene>
    <name evidence="1" type="ORF">DFR70_11752</name>
</gene>
<evidence type="ECO:0000313" key="1">
    <source>
        <dbReference type="EMBL" id="PXX57624.1"/>
    </source>
</evidence>
<dbReference type="RefSeq" id="WP_040743058.1">
    <property type="nucleotide sequence ID" value="NZ_QJKF01000017.1"/>
</dbReference>
<sequence>MNDIDALLAAAGLPASAAEIAGLAMTYPAYRAAVDALYAVPAARYADPATRFHAVARLAEWDR</sequence>
<protein>
    <submittedName>
        <fullName evidence="1">Uncharacterized protein</fullName>
    </submittedName>
</protein>
<dbReference type="EMBL" id="QJKF01000017">
    <property type="protein sequence ID" value="PXX57624.1"/>
    <property type="molecule type" value="Genomic_DNA"/>
</dbReference>